<dbReference type="GO" id="GO:0005886">
    <property type="term" value="C:plasma membrane"/>
    <property type="evidence" value="ECO:0007669"/>
    <property type="project" value="UniProtKB-SubCell"/>
</dbReference>
<proteinExistence type="inferred from homology"/>
<feature type="domain" description="Leucine-rich repeat-containing N-terminal plant-type" evidence="14">
    <location>
        <begin position="25"/>
        <end position="57"/>
    </location>
</feature>
<comment type="similarity">
    <text evidence="2">Belongs to the RLP family.</text>
</comment>
<evidence type="ECO:0000256" key="3">
    <source>
        <dbReference type="ARBA" id="ARBA00022475"/>
    </source>
</evidence>
<reference evidence="15" key="2">
    <citation type="journal article" date="2024" name="Plant">
        <title>Genomic evolution and insights into agronomic trait innovations of Sesamum species.</title>
        <authorList>
            <person name="Miao H."/>
            <person name="Wang L."/>
            <person name="Qu L."/>
            <person name="Liu H."/>
            <person name="Sun Y."/>
            <person name="Le M."/>
            <person name="Wang Q."/>
            <person name="Wei S."/>
            <person name="Zheng Y."/>
            <person name="Lin W."/>
            <person name="Duan Y."/>
            <person name="Cao H."/>
            <person name="Xiong S."/>
            <person name="Wang X."/>
            <person name="Wei L."/>
            <person name="Li C."/>
            <person name="Ma Q."/>
            <person name="Ju M."/>
            <person name="Zhao R."/>
            <person name="Li G."/>
            <person name="Mu C."/>
            <person name="Tian Q."/>
            <person name="Mei H."/>
            <person name="Zhang T."/>
            <person name="Gao T."/>
            <person name="Zhang H."/>
        </authorList>
    </citation>
    <scope>NUCLEOTIDE SEQUENCE</scope>
    <source>
        <strain evidence="15">G02</strain>
    </source>
</reference>
<dbReference type="EMBL" id="JACGWJ010000002">
    <property type="protein sequence ID" value="KAL0436764.1"/>
    <property type="molecule type" value="Genomic_DNA"/>
</dbReference>
<keyword evidence="4" id="KW-0433">Leucine-rich repeat</keyword>
<evidence type="ECO:0000256" key="13">
    <source>
        <dbReference type="SAM" id="SignalP"/>
    </source>
</evidence>
<feature type="signal peptide" evidence="13">
    <location>
        <begin position="1"/>
        <end position="20"/>
    </location>
</feature>
<feature type="transmembrane region" description="Helical" evidence="12">
    <location>
        <begin position="674"/>
        <end position="694"/>
    </location>
</feature>
<keyword evidence="5 12" id="KW-0812">Transmembrane</keyword>
<dbReference type="Pfam" id="PF00560">
    <property type="entry name" value="LRR_1"/>
    <property type="match status" value="7"/>
</dbReference>
<dbReference type="GO" id="GO:0051707">
    <property type="term" value="P:response to other organism"/>
    <property type="evidence" value="ECO:0007669"/>
    <property type="project" value="UniProtKB-ARBA"/>
</dbReference>
<evidence type="ECO:0000256" key="1">
    <source>
        <dbReference type="ARBA" id="ARBA00004236"/>
    </source>
</evidence>
<dbReference type="SUPFAM" id="SSF52058">
    <property type="entry name" value="L domain-like"/>
    <property type="match status" value="2"/>
</dbReference>
<keyword evidence="6 13" id="KW-0732">Signal</keyword>
<dbReference type="Gene3D" id="3.80.10.10">
    <property type="entry name" value="Ribonuclease Inhibitor"/>
    <property type="match status" value="4"/>
</dbReference>
<evidence type="ECO:0000256" key="9">
    <source>
        <dbReference type="ARBA" id="ARBA00023136"/>
    </source>
</evidence>
<evidence type="ECO:0000256" key="11">
    <source>
        <dbReference type="ARBA" id="ARBA00023180"/>
    </source>
</evidence>
<evidence type="ECO:0000256" key="4">
    <source>
        <dbReference type="ARBA" id="ARBA00022614"/>
    </source>
</evidence>
<dbReference type="PANTHER" id="PTHR48060">
    <property type="entry name" value="DNA DAMAGE-REPAIR/TOLERATION PROTEIN DRT100"/>
    <property type="match status" value="1"/>
</dbReference>
<evidence type="ECO:0000256" key="6">
    <source>
        <dbReference type="ARBA" id="ARBA00022729"/>
    </source>
</evidence>
<dbReference type="InterPro" id="IPR003591">
    <property type="entry name" value="Leu-rich_rpt_typical-subtyp"/>
</dbReference>
<feature type="chain" id="PRO_5043464170" evidence="13">
    <location>
        <begin position="21"/>
        <end position="705"/>
    </location>
</feature>
<evidence type="ECO:0000256" key="2">
    <source>
        <dbReference type="ARBA" id="ARBA00009592"/>
    </source>
</evidence>
<evidence type="ECO:0000259" key="14">
    <source>
        <dbReference type="Pfam" id="PF08263"/>
    </source>
</evidence>
<dbReference type="Pfam" id="PF13855">
    <property type="entry name" value="LRR_8"/>
    <property type="match status" value="1"/>
</dbReference>
<comment type="subcellular location">
    <subcellularLocation>
        <location evidence="1">Cell membrane</location>
    </subcellularLocation>
</comment>
<keyword evidence="9 12" id="KW-0472">Membrane</keyword>
<dbReference type="InterPro" id="IPR001611">
    <property type="entry name" value="Leu-rich_rpt"/>
</dbReference>
<protein>
    <submittedName>
        <fullName evidence="15">Receptor-like protein 2</fullName>
    </submittedName>
</protein>
<evidence type="ECO:0000256" key="10">
    <source>
        <dbReference type="ARBA" id="ARBA00023170"/>
    </source>
</evidence>
<dbReference type="FunFam" id="3.80.10.10:FF:000213">
    <property type="entry name" value="Tyrosine-sulfated glycopeptide receptor 1"/>
    <property type="match status" value="1"/>
</dbReference>
<sequence>MSTLIIFLFLLLFSSSRVLSCNHIDLHSLLSFHNHIISSSPLNWSSIDCCQWEGVVCGIYGSRVTRLSLPGRGLSGNHPLLANLSFLSYLNLSRNHLSGSFPLTLPNSLRTLDLSFNSFSGPLLPPDSSDGFLPISVRTLDLSSNRFNGSIDPWFLSQAKNLISFNVGNNSFSGPIPSSICRSSPFLRVLDFSMNHFSGGLFYGLGGCSQLRIFRAGSNSLSGWLPGDLYGLRTLNEISLSNNRFSGPINNSIVHLSRLRVLELHVNELSGGLPTDIGLLSNLEQLQLHTNSLNDSLPPSLMDCTNLKTLLLRNNLFGGELSSLDFSKLQKLQTIDLGNNSFVGRIPDSLCLCRSVTAVRLAYNALIGEIPPCMASLKSLTHLSVSDNYLSNVVGALKILRNCDNLAVLFMSRSFHDETKIDDIDLLHQTGFQNLQILTLGGCNLTGQIPSWIAKLRKLKSLNLSYNKISGPIPTWLGDMPQMFLVNLTQNFLSGDLPHELCQLPALIADNTSSDFGYLALPFLFDSQEYNRLFNMLRGLNVGTNSLSGNIPEELGQLKLLQALDLSNNNFNGSIPDELSGLLNLETLDMSGNHLSGKIPQSLTGLHFLSSFSVANNDLEGEIPNGGQFDTFSAASFEGNPKLCGNVLKRKCPSVKQVEMEQPEPESSWFKFNILSFGLGYIVGLLAISITLLFNSSWINFSFKH</sequence>
<keyword evidence="3" id="KW-1003">Cell membrane</keyword>
<name>A0AAW2W496_SESRA</name>
<dbReference type="SMART" id="SM00369">
    <property type="entry name" value="LRR_TYP"/>
    <property type="match status" value="7"/>
</dbReference>
<gene>
    <name evidence="15" type="ORF">Sradi_0384300</name>
</gene>
<dbReference type="Pfam" id="PF08263">
    <property type="entry name" value="LRRNT_2"/>
    <property type="match status" value="1"/>
</dbReference>
<dbReference type="GO" id="GO:0006952">
    <property type="term" value="P:defense response"/>
    <property type="evidence" value="ECO:0007669"/>
    <property type="project" value="UniProtKB-ARBA"/>
</dbReference>
<keyword evidence="11" id="KW-0325">Glycoprotein</keyword>
<keyword evidence="8 12" id="KW-1133">Transmembrane helix</keyword>
<dbReference type="InterPro" id="IPR013210">
    <property type="entry name" value="LRR_N_plant-typ"/>
</dbReference>
<organism evidence="15">
    <name type="scientific">Sesamum radiatum</name>
    <name type="common">Black benniseed</name>
    <dbReference type="NCBI Taxonomy" id="300843"/>
    <lineage>
        <taxon>Eukaryota</taxon>
        <taxon>Viridiplantae</taxon>
        <taxon>Streptophyta</taxon>
        <taxon>Embryophyta</taxon>
        <taxon>Tracheophyta</taxon>
        <taxon>Spermatophyta</taxon>
        <taxon>Magnoliopsida</taxon>
        <taxon>eudicotyledons</taxon>
        <taxon>Gunneridae</taxon>
        <taxon>Pentapetalae</taxon>
        <taxon>asterids</taxon>
        <taxon>lamiids</taxon>
        <taxon>Lamiales</taxon>
        <taxon>Pedaliaceae</taxon>
        <taxon>Sesamum</taxon>
    </lineage>
</organism>
<accession>A0AAW2W496</accession>
<dbReference type="PRINTS" id="PR00019">
    <property type="entry name" value="LEURICHRPT"/>
</dbReference>
<evidence type="ECO:0000256" key="7">
    <source>
        <dbReference type="ARBA" id="ARBA00022737"/>
    </source>
</evidence>
<evidence type="ECO:0000256" key="12">
    <source>
        <dbReference type="SAM" id="Phobius"/>
    </source>
</evidence>
<reference evidence="15" key="1">
    <citation type="submission" date="2020-06" db="EMBL/GenBank/DDBJ databases">
        <authorList>
            <person name="Li T."/>
            <person name="Hu X."/>
            <person name="Zhang T."/>
            <person name="Song X."/>
            <person name="Zhang H."/>
            <person name="Dai N."/>
            <person name="Sheng W."/>
            <person name="Hou X."/>
            <person name="Wei L."/>
        </authorList>
    </citation>
    <scope>NUCLEOTIDE SEQUENCE</scope>
    <source>
        <strain evidence="15">G02</strain>
        <tissue evidence="15">Leaf</tissue>
    </source>
</reference>
<evidence type="ECO:0000313" key="15">
    <source>
        <dbReference type="EMBL" id="KAL0436764.1"/>
    </source>
</evidence>
<evidence type="ECO:0000256" key="5">
    <source>
        <dbReference type="ARBA" id="ARBA00022692"/>
    </source>
</evidence>
<comment type="caution">
    <text evidence="15">The sequence shown here is derived from an EMBL/GenBank/DDBJ whole genome shotgun (WGS) entry which is preliminary data.</text>
</comment>
<dbReference type="InterPro" id="IPR053211">
    <property type="entry name" value="DNA_repair-toleration"/>
</dbReference>
<keyword evidence="10 15" id="KW-0675">Receptor</keyword>
<dbReference type="PANTHER" id="PTHR48060:SF21">
    <property type="entry name" value="L DOMAIN-LIKE PROTEIN"/>
    <property type="match status" value="1"/>
</dbReference>
<dbReference type="AlphaFoldDB" id="A0AAW2W496"/>
<keyword evidence="7" id="KW-0677">Repeat</keyword>
<dbReference type="FunFam" id="3.80.10.10:FF:000041">
    <property type="entry name" value="LRR receptor-like serine/threonine-protein kinase ERECTA"/>
    <property type="match status" value="1"/>
</dbReference>
<dbReference type="InterPro" id="IPR032675">
    <property type="entry name" value="LRR_dom_sf"/>
</dbReference>
<evidence type="ECO:0000256" key="8">
    <source>
        <dbReference type="ARBA" id="ARBA00022989"/>
    </source>
</evidence>